<dbReference type="Pfam" id="PF09684">
    <property type="entry name" value="Tail_P2_I"/>
    <property type="match status" value="1"/>
</dbReference>
<dbReference type="RefSeq" id="WP_064559077.1">
    <property type="nucleotide sequence ID" value="NZ_LXER01000017.1"/>
</dbReference>
<dbReference type="PATRIC" id="fig|1354251.4.peg.2084"/>
<dbReference type="AlphaFoldDB" id="A0A1B7IQU5"/>
<organism evidence="1 2">
    <name type="scientific">Buttiauxella brennerae ATCC 51605</name>
    <dbReference type="NCBI Taxonomy" id="1354251"/>
    <lineage>
        <taxon>Bacteria</taxon>
        <taxon>Pseudomonadati</taxon>
        <taxon>Pseudomonadota</taxon>
        <taxon>Gammaproteobacteria</taxon>
        <taxon>Enterobacterales</taxon>
        <taxon>Enterobacteriaceae</taxon>
        <taxon>Buttiauxella</taxon>
    </lineage>
</organism>
<comment type="caution">
    <text evidence="1">The sequence shown here is derived from an EMBL/GenBank/DDBJ whole genome shotgun (WGS) entry which is preliminary data.</text>
</comment>
<keyword evidence="2" id="KW-1185">Reference proteome</keyword>
<protein>
    <submittedName>
        <fullName evidence="1">Phage tail fiber protein</fullName>
    </submittedName>
</protein>
<dbReference type="InterPro" id="IPR006521">
    <property type="entry name" value="Tail_protein_I"/>
</dbReference>
<dbReference type="NCBIfam" id="TIGR01634">
    <property type="entry name" value="tail_P2_I"/>
    <property type="match status" value="1"/>
</dbReference>
<evidence type="ECO:0000313" key="1">
    <source>
        <dbReference type="EMBL" id="OAT32122.1"/>
    </source>
</evidence>
<dbReference type="EMBL" id="LXER01000017">
    <property type="protein sequence ID" value="OAT32122.1"/>
    <property type="molecule type" value="Genomic_DNA"/>
</dbReference>
<accession>A0A1B7IQU5</accession>
<dbReference type="OrthoDB" id="90759at2"/>
<sequence length="173" mass="19301">MNSLLPPGSSALERRLAQTCSGISDLSVPLRDLWNPQTCPVKFLPYLAWAFSVDRWDEKWPENVKRKVVTDAFFIHRRKGTIAAIRSAVQPLGRIIGFTEWWENNGTPGSFELDIGVPEDGMTPDMNTEMDRLISDAKPVSRTCSINIVQEVPGYLFAGGIIYDGDILTVYPG</sequence>
<proteinExistence type="predicted"/>
<evidence type="ECO:0000313" key="2">
    <source>
        <dbReference type="Proteomes" id="UP000078410"/>
    </source>
</evidence>
<dbReference type="Proteomes" id="UP000078410">
    <property type="component" value="Unassembled WGS sequence"/>
</dbReference>
<gene>
    <name evidence="1" type="ORF">M975_2014</name>
</gene>
<name>A0A1B7IQU5_9ENTR</name>
<reference evidence="1 2" key="1">
    <citation type="submission" date="2016-04" db="EMBL/GenBank/DDBJ databases">
        <title>ATOL: Assembling a taxonomically balanced genome-scale reconstruction of the evolutionary history of the Enterobacteriaceae.</title>
        <authorList>
            <person name="Plunkett G.III."/>
            <person name="Neeno-Eckwall E.C."/>
            <person name="Glasner J.D."/>
            <person name="Perna N.T."/>
        </authorList>
    </citation>
    <scope>NUCLEOTIDE SEQUENCE [LARGE SCALE GENOMIC DNA]</scope>
    <source>
        <strain evidence="1 2">ATCC 51605</strain>
    </source>
</reference>